<dbReference type="EMBL" id="JBANRG010000118">
    <property type="protein sequence ID" value="KAK7434708.1"/>
    <property type="molecule type" value="Genomic_DNA"/>
</dbReference>
<comment type="caution">
    <text evidence="3">The sequence shown here is derived from an EMBL/GenBank/DDBJ whole genome shotgun (WGS) entry which is preliminary data.</text>
</comment>
<evidence type="ECO:0000313" key="4">
    <source>
        <dbReference type="Proteomes" id="UP001498398"/>
    </source>
</evidence>
<reference evidence="3 4" key="1">
    <citation type="submission" date="2024-01" db="EMBL/GenBank/DDBJ databases">
        <title>A draft genome for the cacao thread blight pathogen Marasmiellus scandens.</title>
        <authorList>
            <person name="Baruah I.K."/>
            <person name="Leung J."/>
            <person name="Bukari Y."/>
            <person name="Amoako-Attah I."/>
            <person name="Meinhardt L.W."/>
            <person name="Bailey B.A."/>
            <person name="Cohen S.P."/>
        </authorList>
    </citation>
    <scope>NUCLEOTIDE SEQUENCE [LARGE SCALE GENOMIC DNA]</scope>
    <source>
        <strain evidence="3 4">GH-19</strain>
    </source>
</reference>
<proteinExistence type="predicted"/>
<keyword evidence="4" id="KW-1185">Reference proteome</keyword>
<feature type="compositionally biased region" description="Basic and acidic residues" evidence="2">
    <location>
        <begin position="357"/>
        <end position="371"/>
    </location>
</feature>
<evidence type="ECO:0000256" key="2">
    <source>
        <dbReference type="SAM" id="MobiDB-lite"/>
    </source>
</evidence>
<feature type="compositionally biased region" description="Basic and acidic residues" evidence="2">
    <location>
        <begin position="320"/>
        <end position="334"/>
    </location>
</feature>
<keyword evidence="1" id="KW-0175">Coiled coil</keyword>
<feature type="region of interest" description="Disordered" evidence="2">
    <location>
        <begin position="315"/>
        <end position="334"/>
    </location>
</feature>
<sequence>MEGVQSTSRGTKRAVNVSFRFMTLLFKATAQTCLHLKNDDLNDVDEPGTKGRRVIVNNGMTGVEFNDKELQKAQAKNSELLKKIQALEVKAARDQDSLATTAKTVKTSQALIQQLEETIKKLEAQQSVERASTSDLKAELTSTKEEKLKYQLLYEKLSKGKEKTQWIFGSKSSPELTVPDFLQETLSEANHTIESLTKQRETLEAANLFMEAEIEEFKTKETLSTGQINHWKQRFAEVEREQNLTKQRNDNLTDEVRKLSSENTDIKDKSRVSLLEESAKTERLQALLTQHQLEIHNLNASTARLEAERKALEARISQSENDRPNLDQQTETDRLKEAEARLKAQNSTLKAELSTARQKETGHESDIRQLGAERDKLKAAIRLMEDNQTHLSEQLNLLQQTASQEKSNLEGKIESLENDLRKFQAKLEQREAQLNQSEEDLKQSDADLKQSFIDDSERKKTYLKELDRLAAKEQEANREYRALRKEKDRLQSDYDQLLRDQDDEQSLRQEIDELKEKNRQLQTQNADAIQATKTQEEIFKVWYESTTNSPF</sequence>
<evidence type="ECO:0000256" key="1">
    <source>
        <dbReference type="SAM" id="Coils"/>
    </source>
</evidence>
<evidence type="ECO:0000313" key="3">
    <source>
        <dbReference type="EMBL" id="KAK7434708.1"/>
    </source>
</evidence>
<name>A0ABR1IK55_9AGAR</name>
<protein>
    <submittedName>
        <fullName evidence="3">Uncharacterized protein</fullName>
    </submittedName>
</protein>
<feature type="coiled-coil region" evidence="1">
    <location>
        <begin position="63"/>
        <end position="132"/>
    </location>
</feature>
<accession>A0ABR1IK55</accession>
<dbReference type="Proteomes" id="UP001498398">
    <property type="component" value="Unassembled WGS sequence"/>
</dbReference>
<feature type="region of interest" description="Disordered" evidence="2">
    <location>
        <begin position="344"/>
        <end position="371"/>
    </location>
</feature>
<organism evidence="3 4">
    <name type="scientific">Marasmiellus scandens</name>
    <dbReference type="NCBI Taxonomy" id="2682957"/>
    <lineage>
        <taxon>Eukaryota</taxon>
        <taxon>Fungi</taxon>
        <taxon>Dikarya</taxon>
        <taxon>Basidiomycota</taxon>
        <taxon>Agaricomycotina</taxon>
        <taxon>Agaricomycetes</taxon>
        <taxon>Agaricomycetidae</taxon>
        <taxon>Agaricales</taxon>
        <taxon>Marasmiineae</taxon>
        <taxon>Omphalotaceae</taxon>
        <taxon>Marasmiellus</taxon>
    </lineage>
</organism>
<gene>
    <name evidence="3" type="ORF">VKT23_020072</name>
</gene>